<dbReference type="EMBL" id="QNRT01000002">
    <property type="protein sequence ID" value="RBP51031.1"/>
    <property type="molecule type" value="Genomic_DNA"/>
</dbReference>
<protein>
    <submittedName>
        <fullName evidence="1">Uncharacterized protein</fullName>
    </submittedName>
</protein>
<evidence type="ECO:0000313" key="2">
    <source>
        <dbReference type="Proteomes" id="UP000253083"/>
    </source>
</evidence>
<organism evidence="1 2">
    <name type="scientific">Arenicella xantha</name>
    <dbReference type="NCBI Taxonomy" id="644221"/>
    <lineage>
        <taxon>Bacteria</taxon>
        <taxon>Pseudomonadati</taxon>
        <taxon>Pseudomonadota</taxon>
        <taxon>Gammaproteobacteria</taxon>
        <taxon>Arenicellales</taxon>
        <taxon>Arenicellaceae</taxon>
        <taxon>Arenicella</taxon>
    </lineage>
</organism>
<evidence type="ECO:0000313" key="1">
    <source>
        <dbReference type="EMBL" id="RBP51031.1"/>
    </source>
</evidence>
<accession>A0A395JK20</accession>
<name>A0A395JK20_9GAMM</name>
<dbReference type="Proteomes" id="UP000253083">
    <property type="component" value="Unassembled WGS sequence"/>
</dbReference>
<gene>
    <name evidence="1" type="ORF">DFR28_102450</name>
</gene>
<sequence length="67" mass="7636">MRSVASQLLKYRDLFSGKLDEAVLKDTRVTTPRGLILGSDEFRSQVAELLGREVEHRPIGRPTKKRL</sequence>
<dbReference type="AlphaFoldDB" id="A0A395JK20"/>
<dbReference type="InParanoid" id="A0A395JK20"/>
<comment type="caution">
    <text evidence="1">The sequence shown here is derived from an EMBL/GenBank/DDBJ whole genome shotgun (WGS) entry which is preliminary data.</text>
</comment>
<proteinExistence type="predicted"/>
<reference evidence="1 2" key="1">
    <citation type="submission" date="2018-06" db="EMBL/GenBank/DDBJ databases">
        <title>Genomic Encyclopedia of Type Strains, Phase IV (KMG-IV): sequencing the most valuable type-strain genomes for metagenomic binning, comparative biology and taxonomic classification.</title>
        <authorList>
            <person name="Goeker M."/>
        </authorList>
    </citation>
    <scope>NUCLEOTIDE SEQUENCE [LARGE SCALE GENOMIC DNA]</scope>
    <source>
        <strain evidence="1 2">DSM 24032</strain>
    </source>
</reference>
<dbReference type="RefSeq" id="WP_113953834.1">
    <property type="nucleotide sequence ID" value="NZ_QNRT01000002.1"/>
</dbReference>
<keyword evidence="2" id="KW-1185">Reference proteome</keyword>